<dbReference type="GeneID" id="28884794"/>
<keyword evidence="3" id="KW-0274">FAD</keyword>
<dbReference type="GO" id="GO:0071949">
    <property type="term" value="F:FAD binding"/>
    <property type="evidence" value="ECO:0007669"/>
    <property type="project" value="InterPro"/>
</dbReference>
<keyword evidence="7" id="KW-1133">Transmembrane helix</keyword>
<dbReference type="Proteomes" id="UP000245956">
    <property type="component" value="Unassembled WGS sequence"/>
</dbReference>
<evidence type="ECO:0000313" key="9">
    <source>
        <dbReference type="EMBL" id="KAK4093303.1"/>
    </source>
</evidence>
<dbReference type="AlphaFoldDB" id="A0A179HVT4"/>
<evidence type="ECO:0000313" key="11">
    <source>
        <dbReference type="EMBL" id="PWI76357.1"/>
    </source>
</evidence>
<evidence type="ECO:0000259" key="8">
    <source>
        <dbReference type="Pfam" id="PF01494"/>
    </source>
</evidence>
<dbReference type="EMBL" id="LCWV01000001">
    <property type="protein sequence ID" value="PWI76357.1"/>
    <property type="molecule type" value="Genomic_DNA"/>
</dbReference>
<evidence type="ECO:0000313" key="12">
    <source>
        <dbReference type="Proteomes" id="UP000078340"/>
    </source>
</evidence>
<organism evidence="10 12">
    <name type="scientific">Purpureocillium lilacinum</name>
    <name type="common">Paecilomyces lilacinus</name>
    <dbReference type="NCBI Taxonomy" id="33203"/>
    <lineage>
        <taxon>Eukaryota</taxon>
        <taxon>Fungi</taxon>
        <taxon>Dikarya</taxon>
        <taxon>Ascomycota</taxon>
        <taxon>Pezizomycotina</taxon>
        <taxon>Sordariomycetes</taxon>
        <taxon>Hypocreomycetidae</taxon>
        <taxon>Hypocreales</taxon>
        <taxon>Ophiocordycipitaceae</taxon>
        <taxon>Purpureocillium</taxon>
    </lineage>
</organism>
<keyword evidence="4" id="KW-0560">Oxidoreductase</keyword>
<reference evidence="11" key="1">
    <citation type="submission" date="2015-05" db="EMBL/GenBank/DDBJ databases">
        <authorList>
            <person name="Wang D.B."/>
            <person name="Wang M."/>
        </authorList>
    </citation>
    <scope>NUCLEOTIDE SEQUENCE</scope>
    <source>
        <strain evidence="11">36-1</strain>
    </source>
</reference>
<dbReference type="EMBL" id="JAWRVI010000006">
    <property type="protein sequence ID" value="KAK4093303.1"/>
    <property type="molecule type" value="Genomic_DNA"/>
</dbReference>
<feature type="compositionally biased region" description="Polar residues" evidence="6">
    <location>
        <begin position="371"/>
        <end position="393"/>
    </location>
</feature>
<dbReference type="Pfam" id="PF01494">
    <property type="entry name" value="FAD_binding_3"/>
    <property type="match status" value="1"/>
</dbReference>
<feature type="domain" description="FAD-binding" evidence="8">
    <location>
        <begin position="12"/>
        <end position="207"/>
    </location>
</feature>
<keyword evidence="5" id="KW-0503">Monooxygenase</keyword>
<dbReference type="EMBL" id="LSBI01000002">
    <property type="protein sequence ID" value="OAQ93500.1"/>
    <property type="molecule type" value="Genomic_DNA"/>
</dbReference>
<evidence type="ECO:0000256" key="2">
    <source>
        <dbReference type="ARBA" id="ARBA00022630"/>
    </source>
</evidence>
<dbReference type="InterPro" id="IPR036188">
    <property type="entry name" value="FAD/NAD-bd_sf"/>
</dbReference>
<evidence type="ECO:0000256" key="5">
    <source>
        <dbReference type="ARBA" id="ARBA00023033"/>
    </source>
</evidence>
<keyword evidence="14" id="KW-1185">Reference proteome</keyword>
<dbReference type="Proteomes" id="UP000078340">
    <property type="component" value="Unassembled WGS sequence"/>
</dbReference>
<reference evidence="9 14" key="5">
    <citation type="journal article" date="2024" name="Microbiol. Resour. Announc.">
        <title>Genome annotations for the ascomycete fungi Trichoderma harzianum, Trichoderma aggressivum, and Purpureocillium lilacinum.</title>
        <authorList>
            <person name="Beijen E.P.W."/>
            <person name="Ohm R.A."/>
        </authorList>
    </citation>
    <scope>NUCLEOTIDE SEQUENCE [LARGE SCALE GENOMIC DNA]</scope>
    <source>
        <strain evidence="9 14">CBS 150709</strain>
    </source>
</reference>
<evidence type="ECO:0000313" key="10">
    <source>
        <dbReference type="EMBL" id="OAQ93500.1"/>
    </source>
</evidence>
<evidence type="ECO:0000256" key="3">
    <source>
        <dbReference type="ARBA" id="ARBA00022827"/>
    </source>
</evidence>
<feature type="region of interest" description="Disordered" evidence="6">
    <location>
        <begin position="371"/>
        <end position="401"/>
    </location>
</feature>
<evidence type="ECO:0000256" key="6">
    <source>
        <dbReference type="SAM" id="MobiDB-lite"/>
    </source>
</evidence>
<keyword evidence="7" id="KW-0472">Membrane</keyword>
<dbReference type="InterPro" id="IPR002938">
    <property type="entry name" value="FAD-bd"/>
</dbReference>
<evidence type="ECO:0000256" key="4">
    <source>
        <dbReference type="ARBA" id="ARBA00023002"/>
    </source>
</evidence>
<dbReference type="Proteomes" id="UP001287286">
    <property type="component" value="Unassembled WGS sequence"/>
</dbReference>
<keyword evidence="7" id="KW-0812">Transmembrane</keyword>
<comment type="cofactor">
    <cofactor evidence="1">
        <name>FAD</name>
        <dbReference type="ChEBI" id="CHEBI:57692"/>
    </cofactor>
</comment>
<reference evidence="10 12" key="3">
    <citation type="submission" date="2016-02" db="EMBL/GenBank/DDBJ databases">
        <title>Biosynthesis of antibiotic leucinostatins and their inhibition on Phytophthora in bio-control Purpureocillium lilacinum.</title>
        <authorList>
            <person name="Wang G."/>
            <person name="Liu Z."/>
            <person name="Lin R."/>
            <person name="Li E."/>
            <person name="Mao Z."/>
            <person name="Ling J."/>
            <person name="Yin W."/>
            <person name="Xie B."/>
        </authorList>
    </citation>
    <scope>NUCLEOTIDE SEQUENCE [LARGE SCALE GENOMIC DNA]</scope>
    <source>
        <strain evidence="10">PLFJ-1</strain>
    </source>
</reference>
<reference evidence="11 13" key="2">
    <citation type="journal article" date="2016" name="Front. Microbiol.">
        <title>Genome and transcriptome sequences reveal the specific parasitism of the nematophagous Purpureocillium lilacinum 36-1.</title>
        <authorList>
            <person name="Xie J."/>
            <person name="Li S."/>
            <person name="Mo C."/>
            <person name="Xiao X."/>
            <person name="Peng D."/>
            <person name="Wang G."/>
            <person name="Xiao Y."/>
        </authorList>
    </citation>
    <scope>NUCLEOTIDE SEQUENCE [LARGE SCALE GENOMIC DNA]</scope>
    <source>
        <strain evidence="11 13">36-1</strain>
    </source>
</reference>
<proteinExistence type="predicted"/>
<comment type="caution">
    <text evidence="10">The sequence shown here is derived from an EMBL/GenBank/DDBJ whole genome shotgun (WGS) entry which is preliminary data.</text>
</comment>
<dbReference type="Gene3D" id="3.50.50.60">
    <property type="entry name" value="FAD/NAD(P)-binding domain"/>
    <property type="match status" value="1"/>
</dbReference>
<dbReference type="KEGG" id="plj:28884794"/>
<feature type="transmembrane region" description="Helical" evidence="7">
    <location>
        <begin position="12"/>
        <end position="31"/>
    </location>
</feature>
<sequence>MAKNITSAGPQLPVIIIGAGISGLLLAQHLLRQGIRFRIFERDNDFATRGVGWGLTLHWALSAARELLGEEAFAKLEETYVDRKGVEAGLSSRFPFYDLSTGERKAATPEIPHALRVRVTREKLRKLLATGIDIEWGRSFRDLYETSDPNTGTSSVTVSFEDGTTCVGSLLVACDGGSSRVRRAMEPALDQQHRVKIPVRVMGLKLDLSPEQIAPLRKLDPFFLQGCSSANDSFLFCSVLDAPGNSADGSGPYVLQICVSWPYRKGFLGMVSPLDVPESNQDRHRLVQKLAQTWAEPFRSIFQGIPDDTEIKHVDMQDWAPPYGFRSTGSVLLMGDALHHMVMYRGEGANHAIVDVQDFARLVTPFLCNDASQPQNESSGSDATYDSQFQGTRGQDRDRSLRQALDRYEAAAVDRARPGVLASRRACLDAHDWTRCRPESPLLCKRQMNISYDEENDRILFE</sequence>
<dbReference type="PANTHER" id="PTHR47178:SF1">
    <property type="entry name" value="FAD-BINDING DOMAIN-CONTAINING PROTEIN-RELATED"/>
    <property type="match status" value="1"/>
</dbReference>
<accession>A0A179HVT4</accession>
<name>A0A179HVT4_PURLI</name>
<evidence type="ECO:0000313" key="13">
    <source>
        <dbReference type="Proteomes" id="UP000245956"/>
    </source>
</evidence>
<keyword evidence="2" id="KW-0285">Flavoprotein</keyword>
<reference evidence="9" key="4">
    <citation type="submission" date="2023-11" db="EMBL/GenBank/DDBJ databases">
        <authorList>
            <person name="Beijen E."/>
            <person name="Ohm R.A."/>
        </authorList>
    </citation>
    <scope>NUCLEOTIDE SEQUENCE</scope>
    <source>
        <strain evidence="9">CBS 150709</strain>
    </source>
</reference>
<protein>
    <submittedName>
        <fullName evidence="11">FAD binding domain protein</fullName>
    </submittedName>
    <submittedName>
        <fullName evidence="10">FAD binding domain-containing protein</fullName>
    </submittedName>
</protein>
<evidence type="ECO:0000256" key="1">
    <source>
        <dbReference type="ARBA" id="ARBA00001974"/>
    </source>
</evidence>
<dbReference type="PRINTS" id="PR00420">
    <property type="entry name" value="RNGMNOXGNASE"/>
</dbReference>
<dbReference type="SUPFAM" id="SSF51905">
    <property type="entry name" value="FAD/NAD(P)-binding domain"/>
    <property type="match status" value="1"/>
</dbReference>
<dbReference type="OMA" id="WGLTLNW"/>
<evidence type="ECO:0000313" key="14">
    <source>
        <dbReference type="Proteomes" id="UP001287286"/>
    </source>
</evidence>
<evidence type="ECO:0000256" key="7">
    <source>
        <dbReference type="SAM" id="Phobius"/>
    </source>
</evidence>
<dbReference type="PANTHER" id="PTHR47178">
    <property type="entry name" value="MONOOXYGENASE, FAD-BINDING"/>
    <property type="match status" value="1"/>
</dbReference>
<gene>
    <name evidence="11" type="ORF">PCL_03551</name>
    <name evidence="9" type="ORF">Purlil1_2460</name>
    <name evidence="10" type="ORF">VFPFJ_02662</name>
</gene>
<dbReference type="GO" id="GO:0004497">
    <property type="term" value="F:monooxygenase activity"/>
    <property type="evidence" value="ECO:0007669"/>
    <property type="project" value="UniProtKB-KW"/>
</dbReference>